<reference evidence="8" key="1">
    <citation type="journal article" date="2011" name="Nature">
        <title>A high-resolution map of human evolutionary constraint using 29 mammals.</title>
        <authorList>
            <person name="Lindblad-Toh K."/>
            <person name="Garber M."/>
            <person name="Zuk O."/>
            <person name="Lin M.F."/>
            <person name="Parker B.J."/>
            <person name="Washietl S."/>
            <person name="Kheradpour P."/>
            <person name="Ernst J."/>
            <person name="Jordan G."/>
            <person name="Mauceli E."/>
            <person name="Ward L.D."/>
            <person name="Lowe C.B."/>
            <person name="Holloway A.K."/>
            <person name="Clamp M."/>
            <person name="Gnerre S."/>
            <person name="Alfoldi J."/>
            <person name="Beal K."/>
            <person name="Chang J."/>
            <person name="Clawson H."/>
            <person name="Cuff J."/>
            <person name="Di Palma F."/>
            <person name="Fitzgerald S."/>
            <person name="Flicek P."/>
            <person name="Guttman M."/>
            <person name="Hubisz M.J."/>
            <person name="Jaffe D.B."/>
            <person name="Jungreis I."/>
            <person name="Kent W.J."/>
            <person name="Kostka D."/>
            <person name="Lara M."/>
            <person name="Martins A.L."/>
            <person name="Massingham T."/>
            <person name="Moltke I."/>
            <person name="Raney B.J."/>
            <person name="Rasmussen M.D."/>
            <person name="Robinson J."/>
            <person name="Stark A."/>
            <person name="Vilella A.J."/>
            <person name="Wen J."/>
            <person name="Xie X."/>
            <person name="Zody M.C."/>
            <person name="Baldwin J."/>
            <person name="Bloom T."/>
            <person name="Chin C.W."/>
            <person name="Heiman D."/>
            <person name="Nicol R."/>
            <person name="Nusbaum C."/>
            <person name="Young S."/>
            <person name="Wilkinson J."/>
            <person name="Worley K.C."/>
            <person name="Kovar C.L."/>
            <person name="Muzny D.M."/>
            <person name="Gibbs R.A."/>
            <person name="Cree A."/>
            <person name="Dihn H.H."/>
            <person name="Fowler G."/>
            <person name="Jhangiani S."/>
            <person name="Joshi V."/>
            <person name="Lee S."/>
            <person name="Lewis L.R."/>
            <person name="Nazareth L.V."/>
            <person name="Okwuonu G."/>
            <person name="Santibanez J."/>
            <person name="Warren W.C."/>
            <person name="Mardis E.R."/>
            <person name="Weinstock G.M."/>
            <person name="Wilson R.K."/>
            <person name="Delehaunty K."/>
            <person name="Dooling D."/>
            <person name="Fronik C."/>
            <person name="Fulton L."/>
            <person name="Fulton B."/>
            <person name="Graves T."/>
            <person name="Minx P."/>
            <person name="Sodergren E."/>
            <person name="Birney E."/>
            <person name="Margulies E.H."/>
            <person name="Herrero J."/>
            <person name="Green E.D."/>
            <person name="Haussler D."/>
            <person name="Siepel A."/>
            <person name="Goldman N."/>
            <person name="Pollard K.S."/>
            <person name="Pedersen J.S."/>
            <person name="Lander E.S."/>
            <person name="Kellis M."/>
        </authorList>
    </citation>
    <scope>NUCLEOTIDE SEQUENCE [LARGE SCALE GENOMIC DNA]</scope>
    <source>
        <strain evidence="8">2N</strain>
    </source>
</reference>
<dbReference type="InterPro" id="IPR013783">
    <property type="entry name" value="Ig-like_fold"/>
</dbReference>
<reference evidence="7" key="2">
    <citation type="submission" date="2025-08" db="UniProtKB">
        <authorList>
            <consortium name="Ensembl"/>
        </authorList>
    </citation>
    <scope>IDENTIFICATION</scope>
    <source>
        <strain evidence="7">2N</strain>
    </source>
</reference>
<dbReference type="Ensembl" id="ENSCPOT00000046284.1">
    <property type="protein sequence ID" value="ENSCPOP00000026051.1"/>
    <property type="gene ID" value="ENSCPOG00000033416.1"/>
</dbReference>
<evidence type="ECO:0000256" key="1">
    <source>
        <dbReference type="ARBA" id="ARBA00022729"/>
    </source>
</evidence>
<sequence length="133" mass="15192">MDFRFLCCMIFSFLGTGSMASGVTQTPRNRIIQTGMRTVLECSQTKDHEQMFWYRQDPGQGLQLIYYSIDINDFTPAEISDGYKVSRKEKPKFSLSIEAATLNQTALYFCASSMYTVIMRHLLASQKDRQMGG</sequence>
<name>A0A286XKW1_CAVPO</name>
<keyword evidence="3" id="KW-1064">Adaptive immunity</keyword>
<reference evidence="7" key="3">
    <citation type="submission" date="2025-09" db="UniProtKB">
        <authorList>
            <consortium name="Ensembl"/>
        </authorList>
    </citation>
    <scope>IDENTIFICATION</scope>
    <source>
        <strain evidence="7">2N</strain>
    </source>
</reference>
<dbReference type="Pfam" id="PF07686">
    <property type="entry name" value="V-set"/>
    <property type="match status" value="1"/>
</dbReference>
<gene>
    <name evidence="7" type="primary">TRBV24-1</name>
</gene>
<evidence type="ECO:0000259" key="6">
    <source>
        <dbReference type="SMART" id="SM00406"/>
    </source>
</evidence>
<dbReference type="EMBL" id="AAKN02015429">
    <property type="status" value="NOT_ANNOTATED_CDS"/>
    <property type="molecule type" value="Genomic_DNA"/>
</dbReference>
<dbReference type="Gene3D" id="2.60.40.10">
    <property type="entry name" value="Immunoglobulins"/>
    <property type="match status" value="1"/>
</dbReference>
<dbReference type="PANTHER" id="PTHR23268">
    <property type="entry name" value="T-CELL RECEPTOR BETA CHAIN"/>
    <property type="match status" value="1"/>
</dbReference>
<evidence type="ECO:0000256" key="5">
    <source>
        <dbReference type="SAM" id="SignalP"/>
    </source>
</evidence>
<dbReference type="SUPFAM" id="SSF48726">
    <property type="entry name" value="Immunoglobulin"/>
    <property type="match status" value="1"/>
</dbReference>
<evidence type="ECO:0000256" key="4">
    <source>
        <dbReference type="ARBA" id="ARBA00023319"/>
    </source>
</evidence>
<keyword evidence="4" id="KW-0393">Immunoglobulin domain</keyword>
<dbReference type="GeneTree" id="ENSGT00940000162480"/>
<keyword evidence="8" id="KW-1185">Reference proteome</keyword>
<feature type="signal peptide" evidence="5">
    <location>
        <begin position="1"/>
        <end position="20"/>
    </location>
</feature>
<evidence type="ECO:0000313" key="8">
    <source>
        <dbReference type="Proteomes" id="UP000005447"/>
    </source>
</evidence>
<dbReference type="GO" id="GO:0002250">
    <property type="term" value="P:adaptive immune response"/>
    <property type="evidence" value="ECO:0007669"/>
    <property type="project" value="UniProtKB-KW"/>
</dbReference>
<dbReference type="STRING" id="10141.ENSCPOP00000026051"/>
<dbReference type="GO" id="GO:0005886">
    <property type="term" value="C:plasma membrane"/>
    <property type="evidence" value="ECO:0007669"/>
    <property type="project" value="TreeGrafter"/>
</dbReference>
<dbReference type="Proteomes" id="UP000005447">
    <property type="component" value="Unassembled WGS sequence"/>
</dbReference>
<dbReference type="GO" id="GO:0007166">
    <property type="term" value="P:cell surface receptor signaling pathway"/>
    <property type="evidence" value="ECO:0007669"/>
    <property type="project" value="TreeGrafter"/>
</dbReference>
<dbReference type="OMA" id="CATRDFH"/>
<dbReference type="InterPro" id="IPR036179">
    <property type="entry name" value="Ig-like_dom_sf"/>
</dbReference>
<keyword evidence="1 5" id="KW-0732">Signal</keyword>
<organism evidence="7 8">
    <name type="scientific">Cavia porcellus</name>
    <name type="common">Guinea pig</name>
    <dbReference type="NCBI Taxonomy" id="10141"/>
    <lineage>
        <taxon>Eukaryota</taxon>
        <taxon>Metazoa</taxon>
        <taxon>Chordata</taxon>
        <taxon>Craniata</taxon>
        <taxon>Vertebrata</taxon>
        <taxon>Euteleostomi</taxon>
        <taxon>Mammalia</taxon>
        <taxon>Eutheria</taxon>
        <taxon>Euarchontoglires</taxon>
        <taxon>Glires</taxon>
        <taxon>Rodentia</taxon>
        <taxon>Hystricomorpha</taxon>
        <taxon>Caviidae</taxon>
        <taxon>Cavia</taxon>
    </lineage>
</organism>
<dbReference type="InterPro" id="IPR050413">
    <property type="entry name" value="TCR_beta_variable"/>
</dbReference>
<protein>
    <submittedName>
        <fullName evidence="7">T cell receptor beta variable 24-1</fullName>
    </submittedName>
</protein>
<evidence type="ECO:0000313" key="7">
    <source>
        <dbReference type="Ensembl" id="ENSCPOP00000026051.1"/>
    </source>
</evidence>
<accession>A0A286XKW1</accession>
<dbReference type="VEuPathDB" id="HostDB:ENSCPOG00000033416"/>
<dbReference type="Bgee" id="ENSCPOG00000033416">
    <property type="expression patterns" value="Expressed in uterine cervix and 1 other cell type or tissue"/>
</dbReference>
<dbReference type="SMART" id="SM00406">
    <property type="entry name" value="IGv"/>
    <property type="match status" value="1"/>
</dbReference>
<evidence type="ECO:0000256" key="2">
    <source>
        <dbReference type="ARBA" id="ARBA00022859"/>
    </source>
</evidence>
<evidence type="ECO:0000256" key="3">
    <source>
        <dbReference type="ARBA" id="ARBA00023130"/>
    </source>
</evidence>
<feature type="domain" description="Immunoglobulin V-set" evidence="6">
    <location>
        <begin position="37"/>
        <end position="112"/>
    </location>
</feature>
<keyword evidence="2" id="KW-0391">Immunity</keyword>
<dbReference type="AlphaFoldDB" id="A0A286XKW1"/>
<dbReference type="PANTHER" id="PTHR23268:SF54">
    <property type="entry name" value="T CELL RECEPTOR BETA VARIABLE 24-1"/>
    <property type="match status" value="1"/>
</dbReference>
<dbReference type="InterPro" id="IPR013106">
    <property type="entry name" value="Ig_V-set"/>
</dbReference>
<proteinExistence type="predicted"/>
<dbReference type="InParanoid" id="A0A286XKW1"/>
<feature type="chain" id="PRO_5012041314" evidence="5">
    <location>
        <begin position="21"/>
        <end position="133"/>
    </location>
</feature>
<dbReference type="FunCoup" id="A0A286XKW1">
    <property type="interactions" value="553"/>
</dbReference>